<protein>
    <submittedName>
        <fullName evidence="6">Cytidine and deoxycytidylate deaminase zinc-binding region domain-containing protein</fullName>
    </submittedName>
</protein>
<keyword evidence="2" id="KW-0378">Hydrolase</keyword>
<evidence type="ECO:0000313" key="6">
    <source>
        <dbReference type="EMBL" id="KAI1727909.1"/>
    </source>
</evidence>
<name>A0AAD4R6X1_9BILA</name>
<dbReference type="GO" id="GO:0008270">
    <property type="term" value="F:zinc ion binding"/>
    <property type="evidence" value="ECO:0007669"/>
    <property type="project" value="InterPro"/>
</dbReference>
<gene>
    <name evidence="6" type="ORF">DdX_00050</name>
</gene>
<dbReference type="AlphaFoldDB" id="A0AAD4R6X1"/>
<dbReference type="SUPFAM" id="SSF53927">
    <property type="entry name" value="Cytidine deaminase-like"/>
    <property type="match status" value="1"/>
</dbReference>
<dbReference type="PANTHER" id="PTHR11079:SF149">
    <property type="entry name" value="TRNA-SPECIFIC ADENOSINE DEAMINASE 2"/>
    <property type="match status" value="1"/>
</dbReference>
<sequence length="212" mass="23856">MGSSPKTYHLSSHDRQFLDLSFELAEKAFGLQEVPVGCVFVFNKNDSLNSDSNRGEESGIIVGRGCNETNLARNPTRHAEFVAIEEAERWCEKNGADFSEVMRQTTVYVTLEPCIMCASALYQLKTKRIIFGACNPRFGGIASVASNKEYGHAHEIELIPEIDADRSVALLKRFYDRENPFAPEYKRKTKKKFNSDSPQSNNVNASEYSVKK</sequence>
<proteinExistence type="predicted"/>
<evidence type="ECO:0000256" key="2">
    <source>
        <dbReference type="ARBA" id="ARBA00022801"/>
    </source>
</evidence>
<reference evidence="6" key="1">
    <citation type="submission" date="2022-01" db="EMBL/GenBank/DDBJ databases">
        <title>Genome Sequence Resource for Two Populations of Ditylenchus destructor, the Migratory Endoparasitic Phytonematode.</title>
        <authorList>
            <person name="Zhang H."/>
            <person name="Lin R."/>
            <person name="Xie B."/>
        </authorList>
    </citation>
    <scope>NUCLEOTIDE SEQUENCE</scope>
    <source>
        <strain evidence="6">BazhouSP</strain>
    </source>
</reference>
<organism evidence="6 7">
    <name type="scientific">Ditylenchus destructor</name>
    <dbReference type="NCBI Taxonomy" id="166010"/>
    <lineage>
        <taxon>Eukaryota</taxon>
        <taxon>Metazoa</taxon>
        <taxon>Ecdysozoa</taxon>
        <taxon>Nematoda</taxon>
        <taxon>Chromadorea</taxon>
        <taxon>Rhabditida</taxon>
        <taxon>Tylenchina</taxon>
        <taxon>Tylenchomorpha</taxon>
        <taxon>Sphaerularioidea</taxon>
        <taxon>Anguinidae</taxon>
        <taxon>Anguininae</taxon>
        <taxon>Ditylenchus</taxon>
    </lineage>
</organism>
<evidence type="ECO:0000256" key="4">
    <source>
        <dbReference type="SAM" id="MobiDB-lite"/>
    </source>
</evidence>
<dbReference type="PANTHER" id="PTHR11079">
    <property type="entry name" value="CYTOSINE DEAMINASE FAMILY MEMBER"/>
    <property type="match status" value="1"/>
</dbReference>
<dbReference type="GO" id="GO:0005737">
    <property type="term" value="C:cytoplasm"/>
    <property type="evidence" value="ECO:0007669"/>
    <property type="project" value="TreeGrafter"/>
</dbReference>
<evidence type="ECO:0000256" key="1">
    <source>
        <dbReference type="ARBA" id="ARBA00022723"/>
    </source>
</evidence>
<evidence type="ECO:0000313" key="7">
    <source>
        <dbReference type="Proteomes" id="UP001201812"/>
    </source>
</evidence>
<accession>A0AAD4R6X1</accession>
<dbReference type="Gene3D" id="3.40.140.10">
    <property type="entry name" value="Cytidine Deaminase, domain 2"/>
    <property type="match status" value="1"/>
</dbReference>
<feature type="domain" description="CMP/dCMP-type deaminase" evidence="5">
    <location>
        <begin position="12"/>
        <end position="143"/>
    </location>
</feature>
<dbReference type="Pfam" id="PF00383">
    <property type="entry name" value="dCMP_cyt_deam_1"/>
    <property type="match status" value="1"/>
</dbReference>
<dbReference type="InterPro" id="IPR016192">
    <property type="entry name" value="APOBEC/CMP_deaminase_Zn-bd"/>
</dbReference>
<dbReference type="InterPro" id="IPR016193">
    <property type="entry name" value="Cytidine_deaminase-like"/>
</dbReference>
<dbReference type="InterPro" id="IPR002125">
    <property type="entry name" value="CMP_dCMP_dom"/>
</dbReference>
<feature type="compositionally biased region" description="Polar residues" evidence="4">
    <location>
        <begin position="195"/>
        <end position="212"/>
    </location>
</feature>
<dbReference type="PROSITE" id="PS00903">
    <property type="entry name" value="CYT_DCMP_DEAMINASES_1"/>
    <property type="match status" value="1"/>
</dbReference>
<dbReference type="GO" id="GO:0052717">
    <property type="term" value="F:tRNA-specific adenosine-34 deaminase activity"/>
    <property type="evidence" value="ECO:0007669"/>
    <property type="project" value="TreeGrafter"/>
</dbReference>
<dbReference type="EMBL" id="JAKKPZ010000001">
    <property type="protein sequence ID" value="KAI1727909.1"/>
    <property type="molecule type" value="Genomic_DNA"/>
</dbReference>
<feature type="region of interest" description="Disordered" evidence="4">
    <location>
        <begin position="186"/>
        <end position="212"/>
    </location>
</feature>
<comment type="caution">
    <text evidence="6">The sequence shown here is derived from an EMBL/GenBank/DDBJ whole genome shotgun (WGS) entry which is preliminary data.</text>
</comment>
<dbReference type="GO" id="GO:0005634">
    <property type="term" value="C:nucleus"/>
    <property type="evidence" value="ECO:0007669"/>
    <property type="project" value="TreeGrafter"/>
</dbReference>
<dbReference type="CDD" id="cd01285">
    <property type="entry name" value="nucleoside_deaminase"/>
    <property type="match status" value="1"/>
</dbReference>
<keyword evidence="1" id="KW-0479">Metal-binding</keyword>
<dbReference type="Proteomes" id="UP001201812">
    <property type="component" value="Unassembled WGS sequence"/>
</dbReference>
<dbReference type="GO" id="GO:0002100">
    <property type="term" value="P:tRNA wobble adenosine to inosine editing"/>
    <property type="evidence" value="ECO:0007669"/>
    <property type="project" value="TreeGrafter"/>
</dbReference>
<dbReference type="PROSITE" id="PS51747">
    <property type="entry name" value="CYT_DCMP_DEAMINASES_2"/>
    <property type="match status" value="1"/>
</dbReference>
<evidence type="ECO:0000256" key="3">
    <source>
        <dbReference type="ARBA" id="ARBA00022833"/>
    </source>
</evidence>
<evidence type="ECO:0000259" key="5">
    <source>
        <dbReference type="PROSITE" id="PS51747"/>
    </source>
</evidence>
<keyword evidence="7" id="KW-1185">Reference proteome</keyword>
<keyword evidence="3" id="KW-0862">Zinc</keyword>